<dbReference type="Pfam" id="PF19578">
    <property type="entry name" value="DUF6090"/>
    <property type="match status" value="1"/>
</dbReference>
<proteinExistence type="predicted"/>
<evidence type="ECO:0000313" key="2">
    <source>
        <dbReference type="EMBL" id="MFH6773104.1"/>
    </source>
</evidence>
<keyword evidence="1" id="KW-0472">Membrane</keyword>
<accession>A0ABW7N226</accession>
<gene>
    <name evidence="2" type="ORF">V8G58_14260</name>
</gene>
<dbReference type="Proteomes" id="UP001610100">
    <property type="component" value="Unassembled WGS sequence"/>
</dbReference>
<keyword evidence="3" id="KW-1185">Reference proteome</keyword>
<keyword evidence="1" id="KW-0812">Transmembrane</keyword>
<dbReference type="InterPro" id="IPR045749">
    <property type="entry name" value="DUF6090"/>
</dbReference>
<protein>
    <submittedName>
        <fullName evidence="2">DUF6090 family protein</fullName>
    </submittedName>
</protein>
<name>A0ABW7N226_9FLAO</name>
<evidence type="ECO:0000256" key="1">
    <source>
        <dbReference type="SAM" id="Phobius"/>
    </source>
</evidence>
<organism evidence="2 3">
    <name type="scientific">Gaetbulibacter aestuarii</name>
    <dbReference type="NCBI Taxonomy" id="1502358"/>
    <lineage>
        <taxon>Bacteria</taxon>
        <taxon>Pseudomonadati</taxon>
        <taxon>Bacteroidota</taxon>
        <taxon>Flavobacteriia</taxon>
        <taxon>Flavobacteriales</taxon>
        <taxon>Flavobacteriaceae</taxon>
        <taxon>Gaetbulibacter</taxon>
    </lineage>
</organism>
<sequence length="285" mass="32777">MIKFFRKIRQNLLAEGKTGKYLKYAVGEIILVVIGILIALQINNWNETRKENNLKQNYYHQILEDLKVDKSDAESMISRIDSSLTIFNNYSETFKEPNLTFNQTFQNVLKNMTVSLLFQFKSTTSESLISSGEIKLLDSEIRHNTISYHRKKERLVSVYATNQSHMANVIEEVAMDGGVLIPMLHNQAQLATVLNMEKRYPEIFLKIDAYLRLKNDNEKKLIKSLKELIAEIDIITEIINNKLKNNESTTMAISNCLFSPTSENPRGFSVWCVLAKLSANPRNYS</sequence>
<evidence type="ECO:0000313" key="3">
    <source>
        <dbReference type="Proteomes" id="UP001610100"/>
    </source>
</evidence>
<comment type="caution">
    <text evidence="2">The sequence shown here is derived from an EMBL/GenBank/DDBJ whole genome shotgun (WGS) entry which is preliminary data.</text>
</comment>
<dbReference type="RefSeq" id="WP_344742133.1">
    <property type="nucleotide sequence ID" value="NZ_BAABAY010000007.1"/>
</dbReference>
<reference evidence="2 3" key="1">
    <citation type="submission" date="2024-02" db="EMBL/GenBank/DDBJ databases">
        <title>A Gaetbulibacter species isolated from tidal flats and genomic insights of their niches.</title>
        <authorList>
            <person name="Ye Y."/>
        </authorList>
    </citation>
    <scope>NUCLEOTIDE SEQUENCE [LARGE SCALE GENOMIC DNA]</scope>
    <source>
        <strain evidence="2 3">KYW382</strain>
    </source>
</reference>
<keyword evidence="1" id="KW-1133">Transmembrane helix</keyword>
<feature type="transmembrane region" description="Helical" evidence="1">
    <location>
        <begin position="21"/>
        <end position="42"/>
    </location>
</feature>
<dbReference type="EMBL" id="JBAWKB010000006">
    <property type="protein sequence ID" value="MFH6773104.1"/>
    <property type="molecule type" value="Genomic_DNA"/>
</dbReference>